<dbReference type="EC" id="1.6.5.9" evidence="2"/>
<evidence type="ECO:0000256" key="8">
    <source>
        <dbReference type="ARBA" id="ARBA00047599"/>
    </source>
</evidence>
<dbReference type="EMBL" id="CP074694">
    <property type="protein sequence ID" value="QVL33720.1"/>
    <property type="molecule type" value="Genomic_DNA"/>
</dbReference>
<dbReference type="PRINTS" id="PR00411">
    <property type="entry name" value="PNDRDTASEI"/>
</dbReference>
<evidence type="ECO:0000259" key="10">
    <source>
        <dbReference type="Pfam" id="PF07992"/>
    </source>
</evidence>
<dbReference type="RefSeq" id="WP_213498675.1">
    <property type="nucleotide sequence ID" value="NZ_CP074694.1"/>
</dbReference>
<keyword evidence="13" id="KW-1185">Reference proteome</keyword>
<feature type="domain" description="External alternative NADH-ubiquinone oxidoreductase-like C-terminal" evidence="11">
    <location>
        <begin position="355"/>
        <end position="412"/>
    </location>
</feature>
<dbReference type="Pfam" id="PF07992">
    <property type="entry name" value="Pyr_redox_2"/>
    <property type="match status" value="1"/>
</dbReference>
<dbReference type="AlphaFoldDB" id="A0A8E6B7U3"/>
<dbReference type="InterPro" id="IPR054585">
    <property type="entry name" value="NDH2-like_C"/>
</dbReference>
<dbReference type="InterPro" id="IPR045024">
    <property type="entry name" value="NDH-2"/>
</dbReference>
<evidence type="ECO:0000256" key="7">
    <source>
        <dbReference type="ARBA" id="ARBA00023027"/>
    </source>
</evidence>
<evidence type="ECO:0000313" key="12">
    <source>
        <dbReference type="EMBL" id="QVL33720.1"/>
    </source>
</evidence>
<dbReference type="InterPro" id="IPR036188">
    <property type="entry name" value="FAD/NAD-bd_sf"/>
</dbReference>
<keyword evidence="9" id="KW-0472">Membrane</keyword>
<accession>A0A8E6B7U3</accession>
<feature type="transmembrane region" description="Helical" evidence="9">
    <location>
        <begin position="377"/>
        <end position="395"/>
    </location>
</feature>
<comment type="catalytic activity">
    <reaction evidence="8">
        <text>a quinone + NADH + H(+) = a quinol + NAD(+)</text>
        <dbReference type="Rhea" id="RHEA:46160"/>
        <dbReference type="ChEBI" id="CHEBI:15378"/>
        <dbReference type="ChEBI" id="CHEBI:24646"/>
        <dbReference type="ChEBI" id="CHEBI:57540"/>
        <dbReference type="ChEBI" id="CHEBI:57945"/>
        <dbReference type="ChEBI" id="CHEBI:132124"/>
        <dbReference type="EC" id="1.6.5.9"/>
    </reaction>
</comment>
<gene>
    <name evidence="12" type="ORF">KIH39_07380</name>
</gene>
<evidence type="ECO:0000256" key="2">
    <source>
        <dbReference type="ARBA" id="ARBA00012637"/>
    </source>
</evidence>
<keyword evidence="9" id="KW-1133">Transmembrane helix</keyword>
<evidence type="ECO:0000259" key="11">
    <source>
        <dbReference type="Pfam" id="PF22366"/>
    </source>
</evidence>
<name>A0A8E6B7U3_9BACT</name>
<dbReference type="InterPro" id="IPR023753">
    <property type="entry name" value="FAD/NAD-binding_dom"/>
</dbReference>
<dbReference type="PRINTS" id="PR00368">
    <property type="entry name" value="FADPNR"/>
</dbReference>
<evidence type="ECO:0000256" key="5">
    <source>
        <dbReference type="ARBA" id="ARBA00022946"/>
    </source>
</evidence>
<organism evidence="12 13">
    <name type="scientific">Telmatocola sphagniphila</name>
    <dbReference type="NCBI Taxonomy" id="1123043"/>
    <lineage>
        <taxon>Bacteria</taxon>
        <taxon>Pseudomonadati</taxon>
        <taxon>Planctomycetota</taxon>
        <taxon>Planctomycetia</taxon>
        <taxon>Gemmatales</taxon>
        <taxon>Gemmataceae</taxon>
    </lineage>
</organism>
<protein>
    <recommendedName>
        <fullName evidence="2">NADH:ubiquinone reductase (non-electrogenic)</fullName>
        <ecNumber evidence="2">1.6.5.9</ecNumber>
    </recommendedName>
</protein>
<dbReference type="SUPFAM" id="SSF51905">
    <property type="entry name" value="FAD/NAD(P)-binding domain"/>
    <property type="match status" value="2"/>
</dbReference>
<dbReference type="Proteomes" id="UP000676194">
    <property type="component" value="Chromosome"/>
</dbReference>
<evidence type="ECO:0000256" key="4">
    <source>
        <dbReference type="ARBA" id="ARBA00022827"/>
    </source>
</evidence>
<dbReference type="Gene3D" id="3.50.50.100">
    <property type="match status" value="1"/>
</dbReference>
<reference evidence="12" key="1">
    <citation type="submission" date="2021-05" db="EMBL/GenBank/DDBJ databases">
        <title>Complete genome sequence of the cellulolytic planctomycete Telmatocola sphagniphila SP2T and characterization of the first cellulase from planctomycetes.</title>
        <authorList>
            <person name="Rakitin A.L."/>
            <person name="Beletsky A.V."/>
            <person name="Naumoff D.G."/>
            <person name="Kulichevskaya I.S."/>
            <person name="Mardanov A.V."/>
            <person name="Ravin N.V."/>
            <person name="Dedysh S.N."/>
        </authorList>
    </citation>
    <scope>NUCLEOTIDE SEQUENCE</scope>
    <source>
        <strain evidence="12">SP2T</strain>
    </source>
</reference>
<dbReference type="GO" id="GO:0050136">
    <property type="term" value="F:NADH dehydrogenase (quinone) (non-electrogenic) activity"/>
    <property type="evidence" value="ECO:0007669"/>
    <property type="project" value="UniProtKB-EC"/>
</dbReference>
<comment type="similarity">
    <text evidence="1">Belongs to the NADH dehydrogenase family.</text>
</comment>
<keyword evidence="5" id="KW-0809">Transit peptide</keyword>
<evidence type="ECO:0000256" key="1">
    <source>
        <dbReference type="ARBA" id="ARBA00005272"/>
    </source>
</evidence>
<keyword evidence="9" id="KW-0812">Transmembrane</keyword>
<dbReference type="Pfam" id="PF22366">
    <property type="entry name" value="NDH2_C"/>
    <property type="match status" value="1"/>
</dbReference>
<keyword evidence="6" id="KW-0560">Oxidoreductase</keyword>
<feature type="domain" description="FAD/NAD(P)-binding" evidence="10">
    <location>
        <begin position="6"/>
        <end position="330"/>
    </location>
</feature>
<sequence>MQNKHHLVVVGGGFGGLSLVQALRKTDIDITLVDKRNHHLFQPLLYQVATGGLSPANISTPLRELFRKQINCRVVMDEMVDLDLTTRQILLGDKKLPYDTLVIAAGATNSYFGNDQWATHAVGLKSIEEATEIRARVLSAFERAELSTDEAEINRLLTFVVIGGGPTGVEMAGAISELSHHTLKGDFRKIDATKARILLVEGSDRLLAAFEPTSSARALHSLEKMGVEVWTKSRVKEIHPDHIVVDHQGSLQKIYAGAIVWGAGVKGNTIGAKVAAACGVTVDRGGRIPVLPDLSVANHPDIYVIGDIAAAPMEEGKFVPGLAPAAMQMGEFVARKLKSRLVGAKDPGNFRYVNKGNMATIGRAQAVVELPFPKINFGGYLAWLAWLFVHINYLIMFQNRLLVMLQWSWTYFTRNRSALLITHPREEDMKPVVGAVSQPPTV</sequence>
<keyword evidence="3" id="KW-0285">Flavoprotein</keyword>
<keyword evidence="4" id="KW-0274">FAD</keyword>
<dbReference type="KEGG" id="tsph:KIH39_07380"/>
<evidence type="ECO:0000313" key="13">
    <source>
        <dbReference type="Proteomes" id="UP000676194"/>
    </source>
</evidence>
<dbReference type="PANTHER" id="PTHR43706">
    <property type="entry name" value="NADH DEHYDROGENASE"/>
    <property type="match status" value="1"/>
</dbReference>
<proteinExistence type="inferred from homology"/>
<evidence type="ECO:0000256" key="9">
    <source>
        <dbReference type="SAM" id="Phobius"/>
    </source>
</evidence>
<evidence type="ECO:0000256" key="3">
    <source>
        <dbReference type="ARBA" id="ARBA00022630"/>
    </source>
</evidence>
<keyword evidence="7" id="KW-0520">NAD</keyword>
<dbReference type="PANTHER" id="PTHR43706:SF47">
    <property type="entry name" value="EXTERNAL NADH-UBIQUINONE OXIDOREDUCTASE 1, MITOCHONDRIAL-RELATED"/>
    <property type="match status" value="1"/>
</dbReference>
<evidence type="ECO:0000256" key="6">
    <source>
        <dbReference type="ARBA" id="ARBA00023002"/>
    </source>
</evidence>